<dbReference type="OrthoDB" id="9765084at2"/>
<protein>
    <submittedName>
        <fullName evidence="4">Class I SAM-dependent methyltransferase</fullName>
    </submittedName>
</protein>
<sequence>MTQGNTPAADLFDALGIDYERAFAHSPAHRAALTWLVERLAPDSSVLDVGSGTGHPTARTLVDAGHRVQGVDISPRMVELARRQVPEASFRCQDSRTLELAASSVDAVCAFFSFLQMPRADQRHLVEKIARWLRPGGFFVAATVPVDVEDAPGRWMGYDVEVTSFAPVAFTDLLQSAGFTVQETRETDFAPDSPIATPEPQLFVCATLR</sequence>
<dbReference type="RefSeq" id="WP_153527052.1">
    <property type="nucleotide sequence ID" value="NZ_JBEPDZ010000071.1"/>
</dbReference>
<evidence type="ECO:0000313" key="5">
    <source>
        <dbReference type="Proteomes" id="UP000419138"/>
    </source>
</evidence>
<dbReference type="PANTHER" id="PTHR43861">
    <property type="entry name" value="TRANS-ACONITATE 2-METHYLTRANSFERASE-RELATED"/>
    <property type="match status" value="1"/>
</dbReference>
<evidence type="ECO:0000259" key="3">
    <source>
        <dbReference type="Pfam" id="PF13649"/>
    </source>
</evidence>
<accession>A0A646KTV4</accession>
<comment type="caution">
    <text evidence="4">The sequence shown here is derived from an EMBL/GenBank/DDBJ whole genome shotgun (WGS) entry which is preliminary data.</text>
</comment>
<evidence type="ECO:0000256" key="1">
    <source>
        <dbReference type="ARBA" id="ARBA00022603"/>
    </source>
</evidence>
<reference evidence="4 5" key="1">
    <citation type="submission" date="2019-05" db="EMBL/GenBank/DDBJ databases">
        <title>Comparative genomics and metabolomics analyses of clavulanic acid producing Streptomyces species provides insight into specialized metabolism and evolution of beta-lactam biosynthetic gene clusters.</title>
        <authorList>
            <person name="Moore M.A."/>
            <person name="Cruz-Morales P."/>
            <person name="Barona Gomez F."/>
            <person name="Kapil T."/>
        </authorList>
    </citation>
    <scope>NUCLEOTIDE SEQUENCE [LARGE SCALE GENOMIC DNA]</scope>
    <source>
        <strain evidence="4 5">NRRL 5741</strain>
    </source>
</reference>
<dbReference type="GO" id="GO:0017000">
    <property type="term" value="P:antibiotic biosynthetic process"/>
    <property type="evidence" value="ECO:0007669"/>
    <property type="project" value="UniProtKB-ARBA"/>
</dbReference>
<dbReference type="InterPro" id="IPR029063">
    <property type="entry name" value="SAM-dependent_MTases_sf"/>
</dbReference>
<dbReference type="GO" id="GO:0032259">
    <property type="term" value="P:methylation"/>
    <property type="evidence" value="ECO:0007669"/>
    <property type="project" value="UniProtKB-KW"/>
</dbReference>
<dbReference type="Gene3D" id="3.40.50.150">
    <property type="entry name" value="Vaccinia Virus protein VP39"/>
    <property type="match status" value="1"/>
</dbReference>
<organism evidence="4 5">
    <name type="scientific">Streptomyces jumonjinensis</name>
    <dbReference type="NCBI Taxonomy" id="1945"/>
    <lineage>
        <taxon>Bacteria</taxon>
        <taxon>Bacillati</taxon>
        <taxon>Actinomycetota</taxon>
        <taxon>Actinomycetes</taxon>
        <taxon>Kitasatosporales</taxon>
        <taxon>Streptomycetaceae</taxon>
        <taxon>Streptomyces</taxon>
    </lineage>
</organism>
<evidence type="ECO:0000313" key="4">
    <source>
        <dbReference type="EMBL" id="MQT05520.1"/>
    </source>
</evidence>
<name>A0A646KTV4_STRJU</name>
<keyword evidence="2 4" id="KW-0808">Transferase</keyword>
<dbReference type="CDD" id="cd02440">
    <property type="entry name" value="AdoMet_MTases"/>
    <property type="match status" value="1"/>
</dbReference>
<gene>
    <name evidence="4" type="ORF">FF041_37145</name>
</gene>
<dbReference type="Proteomes" id="UP000419138">
    <property type="component" value="Unassembled WGS sequence"/>
</dbReference>
<evidence type="ECO:0000256" key="2">
    <source>
        <dbReference type="ARBA" id="ARBA00022679"/>
    </source>
</evidence>
<dbReference type="AlphaFoldDB" id="A0A646KTV4"/>
<keyword evidence="5" id="KW-1185">Reference proteome</keyword>
<dbReference type="Pfam" id="PF13649">
    <property type="entry name" value="Methyltransf_25"/>
    <property type="match status" value="1"/>
</dbReference>
<dbReference type="InterPro" id="IPR041698">
    <property type="entry name" value="Methyltransf_25"/>
</dbReference>
<dbReference type="PANTHER" id="PTHR43861:SF1">
    <property type="entry name" value="TRANS-ACONITATE 2-METHYLTRANSFERASE"/>
    <property type="match status" value="1"/>
</dbReference>
<keyword evidence="1 4" id="KW-0489">Methyltransferase</keyword>
<dbReference type="GO" id="GO:0008168">
    <property type="term" value="F:methyltransferase activity"/>
    <property type="evidence" value="ECO:0007669"/>
    <property type="project" value="UniProtKB-KW"/>
</dbReference>
<feature type="domain" description="Methyltransferase" evidence="3">
    <location>
        <begin position="46"/>
        <end position="137"/>
    </location>
</feature>
<dbReference type="EMBL" id="VCLA01000202">
    <property type="protein sequence ID" value="MQT05520.1"/>
    <property type="molecule type" value="Genomic_DNA"/>
</dbReference>
<proteinExistence type="predicted"/>
<dbReference type="SUPFAM" id="SSF53335">
    <property type="entry name" value="S-adenosyl-L-methionine-dependent methyltransferases"/>
    <property type="match status" value="1"/>
</dbReference>